<name>A0ACB9GJB7_9ASTR</name>
<dbReference type="Proteomes" id="UP001056120">
    <property type="component" value="Linkage Group LG14"/>
</dbReference>
<dbReference type="EMBL" id="CM042031">
    <property type="protein sequence ID" value="KAI3783514.1"/>
    <property type="molecule type" value="Genomic_DNA"/>
</dbReference>
<proteinExistence type="predicted"/>
<evidence type="ECO:0000313" key="1">
    <source>
        <dbReference type="EMBL" id="KAI3783514.1"/>
    </source>
</evidence>
<organism evidence="1 2">
    <name type="scientific">Smallanthus sonchifolius</name>
    <dbReference type="NCBI Taxonomy" id="185202"/>
    <lineage>
        <taxon>Eukaryota</taxon>
        <taxon>Viridiplantae</taxon>
        <taxon>Streptophyta</taxon>
        <taxon>Embryophyta</taxon>
        <taxon>Tracheophyta</taxon>
        <taxon>Spermatophyta</taxon>
        <taxon>Magnoliopsida</taxon>
        <taxon>eudicotyledons</taxon>
        <taxon>Gunneridae</taxon>
        <taxon>Pentapetalae</taxon>
        <taxon>asterids</taxon>
        <taxon>campanulids</taxon>
        <taxon>Asterales</taxon>
        <taxon>Asteraceae</taxon>
        <taxon>Asteroideae</taxon>
        <taxon>Heliantheae alliance</taxon>
        <taxon>Millerieae</taxon>
        <taxon>Smallanthus</taxon>
    </lineage>
</organism>
<comment type="caution">
    <text evidence="1">The sequence shown here is derived from an EMBL/GenBank/DDBJ whole genome shotgun (WGS) entry which is preliminary data.</text>
</comment>
<reference evidence="1 2" key="2">
    <citation type="journal article" date="2022" name="Mol. Ecol. Resour.">
        <title>The genomes of chicory, endive, great burdock and yacon provide insights into Asteraceae paleo-polyploidization history and plant inulin production.</title>
        <authorList>
            <person name="Fan W."/>
            <person name="Wang S."/>
            <person name="Wang H."/>
            <person name="Wang A."/>
            <person name="Jiang F."/>
            <person name="Liu H."/>
            <person name="Zhao H."/>
            <person name="Xu D."/>
            <person name="Zhang Y."/>
        </authorList>
    </citation>
    <scope>NUCLEOTIDE SEQUENCE [LARGE SCALE GENOMIC DNA]</scope>
    <source>
        <strain evidence="2">cv. Yunnan</strain>
        <tissue evidence="1">Leaves</tissue>
    </source>
</reference>
<accession>A0ACB9GJB7</accession>
<sequence length="111" mass="12689">MNGITRHKHHLAWDSTDASRYPKVPTEVKNLFKEHFEKKKRAKEVMNNITHFDDVVDLDEDDEDELGINRSEAQSKGKRHVSSVGSTTYAFNKKAKGMLYSVFKPSVIPGK</sequence>
<evidence type="ECO:0000313" key="2">
    <source>
        <dbReference type="Proteomes" id="UP001056120"/>
    </source>
</evidence>
<protein>
    <submittedName>
        <fullName evidence="1">Uncharacterized protein</fullName>
    </submittedName>
</protein>
<gene>
    <name evidence="1" type="ORF">L1987_42598</name>
</gene>
<keyword evidence="2" id="KW-1185">Reference proteome</keyword>
<reference evidence="2" key="1">
    <citation type="journal article" date="2022" name="Mol. Ecol. Resour.">
        <title>The genomes of chicory, endive, great burdock and yacon provide insights into Asteraceae palaeo-polyploidization history and plant inulin production.</title>
        <authorList>
            <person name="Fan W."/>
            <person name="Wang S."/>
            <person name="Wang H."/>
            <person name="Wang A."/>
            <person name="Jiang F."/>
            <person name="Liu H."/>
            <person name="Zhao H."/>
            <person name="Xu D."/>
            <person name="Zhang Y."/>
        </authorList>
    </citation>
    <scope>NUCLEOTIDE SEQUENCE [LARGE SCALE GENOMIC DNA]</scope>
    <source>
        <strain evidence="2">cv. Yunnan</strain>
    </source>
</reference>